<comment type="subcellular location">
    <subcellularLocation>
        <location evidence="9">Cell membrane</location>
        <topology evidence="9">Multi-pass membrane protein</topology>
    </subcellularLocation>
    <subcellularLocation>
        <location evidence="1">Membrane</location>
        <topology evidence="1">Multi-pass membrane protein</topology>
    </subcellularLocation>
</comment>
<dbReference type="SUPFAM" id="SSF158791">
    <property type="entry name" value="MgtE N-terminal domain-like"/>
    <property type="match status" value="1"/>
</dbReference>
<feature type="transmembrane region" description="Helical" evidence="9">
    <location>
        <begin position="321"/>
        <end position="345"/>
    </location>
</feature>
<keyword evidence="9" id="KW-0479">Metal-binding</keyword>
<reference evidence="11 12" key="1">
    <citation type="submission" date="2024-01" db="EMBL/GenBank/DDBJ databases">
        <authorList>
            <person name="Botero Cardona J."/>
        </authorList>
    </citation>
    <scope>NUCLEOTIDE SEQUENCE [LARGE SCALE GENOMIC DNA]</scope>
    <source>
        <strain evidence="11 12">LMG 33000</strain>
    </source>
</reference>
<dbReference type="PANTHER" id="PTHR43773">
    <property type="entry name" value="MAGNESIUM TRANSPORTER MGTE"/>
    <property type="match status" value="1"/>
</dbReference>
<dbReference type="EMBL" id="CAWVOH010000001">
    <property type="protein sequence ID" value="CAK8053659.1"/>
    <property type="molecule type" value="Genomic_DNA"/>
</dbReference>
<keyword evidence="12" id="KW-1185">Reference proteome</keyword>
<evidence type="ECO:0000256" key="2">
    <source>
        <dbReference type="ARBA" id="ARBA00009749"/>
    </source>
</evidence>
<dbReference type="PROSITE" id="PS51371">
    <property type="entry name" value="CBS"/>
    <property type="match status" value="2"/>
</dbReference>
<dbReference type="SMART" id="SM00116">
    <property type="entry name" value="CBS"/>
    <property type="match status" value="2"/>
</dbReference>
<evidence type="ECO:0000256" key="8">
    <source>
        <dbReference type="PROSITE-ProRule" id="PRU00703"/>
    </source>
</evidence>
<evidence type="ECO:0000313" key="11">
    <source>
        <dbReference type="EMBL" id="CAK8053659.1"/>
    </source>
</evidence>
<dbReference type="RefSeq" id="WP_349641217.1">
    <property type="nucleotide sequence ID" value="NZ_CAWVOH010000001.1"/>
</dbReference>
<feature type="domain" description="CBS" evidence="10">
    <location>
        <begin position="144"/>
        <end position="206"/>
    </location>
</feature>
<evidence type="ECO:0000256" key="5">
    <source>
        <dbReference type="ARBA" id="ARBA00022842"/>
    </source>
</evidence>
<organism evidence="11 12">
    <name type="scientific">Eupransor demetentiae</name>
    <dbReference type="NCBI Taxonomy" id="3109584"/>
    <lineage>
        <taxon>Bacteria</taxon>
        <taxon>Bacillati</taxon>
        <taxon>Bacillota</taxon>
        <taxon>Bacilli</taxon>
        <taxon>Lactobacillales</taxon>
        <taxon>Lactobacillaceae</taxon>
        <taxon>Eupransor</taxon>
    </lineage>
</organism>
<feature type="transmembrane region" description="Helical" evidence="9">
    <location>
        <begin position="357"/>
        <end position="383"/>
    </location>
</feature>
<dbReference type="NCBIfam" id="TIGR00400">
    <property type="entry name" value="mgtE"/>
    <property type="match status" value="1"/>
</dbReference>
<evidence type="ECO:0000256" key="4">
    <source>
        <dbReference type="ARBA" id="ARBA00022692"/>
    </source>
</evidence>
<comment type="function">
    <text evidence="9">Acts as a magnesium transporter.</text>
</comment>
<dbReference type="InterPro" id="IPR038076">
    <property type="entry name" value="MgtE_N_sf"/>
</dbReference>
<dbReference type="Pfam" id="PF03448">
    <property type="entry name" value="MgtE_N"/>
    <property type="match status" value="1"/>
</dbReference>
<evidence type="ECO:0000256" key="9">
    <source>
        <dbReference type="RuleBase" id="RU362011"/>
    </source>
</evidence>
<name>A0ABP0EN22_9LACO</name>
<dbReference type="Pfam" id="PF01769">
    <property type="entry name" value="MgtE"/>
    <property type="match status" value="1"/>
</dbReference>
<dbReference type="Gene3D" id="3.10.580.10">
    <property type="entry name" value="CBS-domain"/>
    <property type="match status" value="1"/>
</dbReference>
<dbReference type="InterPro" id="IPR046342">
    <property type="entry name" value="CBS_dom_sf"/>
</dbReference>
<dbReference type="SUPFAM" id="SSF161093">
    <property type="entry name" value="MgtE membrane domain-like"/>
    <property type="match status" value="1"/>
</dbReference>
<evidence type="ECO:0000256" key="3">
    <source>
        <dbReference type="ARBA" id="ARBA00022448"/>
    </source>
</evidence>
<dbReference type="Gene3D" id="1.10.357.20">
    <property type="entry name" value="SLC41 divalent cation transporters, integral membrane domain"/>
    <property type="match status" value="1"/>
</dbReference>
<evidence type="ECO:0000256" key="6">
    <source>
        <dbReference type="ARBA" id="ARBA00022989"/>
    </source>
</evidence>
<protein>
    <recommendedName>
        <fullName evidence="9">Magnesium transporter MgtE</fullName>
    </recommendedName>
</protein>
<dbReference type="Pfam" id="PF00571">
    <property type="entry name" value="CBS"/>
    <property type="match status" value="2"/>
</dbReference>
<dbReference type="SUPFAM" id="SSF54631">
    <property type="entry name" value="CBS-domain pair"/>
    <property type="match status" value="1"/>
</dbReference>
<keyword evidence="8" id="KW-0129">CBS domain</keyword>
<proteinExistence type="inferred from homology"/>
<dbReference type="Gene3D" id="1.25.60.10">
    <property type="entry name" value="MgtE N-terminal domain-like"/>
    <property type="match status" value="1"/>
</dbReference>
<dbReference type="Proteomes" id="UP001314241">
    <property type="component" value="Unassembled WGS sequence"/>
</dbReference>
<dbReference type="CDD" id="cd04606">
    <property type="entry name" value="CBS_pair_Mg_transporter"/>
    <property type="match status" value="1"/>
</dbReference>
<gene>
    <name evidence="11" type="ORF">R54876_GBNLAHCA_00216</name>
</gene>
<comment type="similarity">
    <text evidence="2 9">Belongs to the SLC41A transporter family.</text>
</comment>
<dbReference type="InterPro" id="IPR006668">
    <property type="entry name" value="Mg_transptr_MgtE_intracell_dom"/>
</dbReference>
<keyword evidence="5 9" id="KW-0460">Magnesium</keyword>
<feature type="transmembrane region" description="Helical" evidence="9">
    <location>
        <begin position="389"/>
        <end position="410"/>
    </location>
</feature>
<evidence type="ECO:0000259" key="10">
    <source>
        <dbReference type="PROSITE" id="PS51371"/>
    </source>
</evidence>
<dbReference type="InterPro" id="IPR000644">
    <property type="entry name" value="CBS_dom"/>
</dbReference>
<evidence type="ECO:0000256" key="1">
    <source>
        <dbReference type="ARBA" id="ARBA00004141"/>
    </source>
</evidence>
<sequence length="455" mass="49870">MDMDTEPNLDETVHSLTDLLESGQDEEFMTAFSNLHEFEKGQAYAAMPEGPREVAWRVMDDETLASVFDNLELEPQQEVELLEEMPPQKGAKILQLMYADNEADLLQAMSARQVATYLSLMPRQEAAEMRRLINYEDQTAGALMATEYLAVQTGQTVDEVLKQVKQQASDAESIIYVYVVDAQHHLVGVTSLRDLLTHPDEMNIDEITNTRVVSVKAGDDQHDVAQIVADYNFFSIPVTDDDNRLLGIVTVDDIVDVIDEEAVGEYSGLAAVDVSQTDDSPWHSALKRAPWLLGLMLLGLLTAAVIGLFEKDIYRAPVLAVFLTLITGTAGNAGTQSLALAIRGLSDGSEKNRWRALLSELCASLMIAALAGLVIGLIMGLWFGSDMMGLALGLAMALAILASSLLGYFIPVCLSKFGLDPAFANGPLLTTLSDLSAVFIYFWLVQEFLTYFIGR</sequence>
<dbReference type="SMART" id="SM00924">
    <property type="entry name" value="MgtE_N"/>
    <property type="match status" value="1"/>
</dbReference>
<comment type="subunit">
    <text evidence="9">Homodimer.</text>
</comment>
<dbReference type="InterPro" id="IPR006669">
    <property type="entry name" value="MgtE_transporter"/>
</dbReference>
<dbReference type="PANTHER" id="PTHR43773:SF1">
    <property type="entry name" value="MAGNESIUM TRANSPORTER MGTE"/>
    <property type="match status" value="1"/>
</dbReference>
<dbReference type="InterPro" id="IPR006667">
    <property type="entry name" value="SLC41_membr_dom"/>
</dbReference>
<keyword evidence="4 9" id="KW-0812">Transmembrane</keyword>
<feature type="transmembrane region" description="Helical" evidence="9">
    <location>
        <begin position="422"/>
        <end position="444"/>
    </location>
</feature>
<keyword evidence="6 9" id="KW-1133">Transmembrane helix</keyword>
<dbReference type="InterPro" id="IPR036739">
    <property type="entry name" value="SLC41_membr_dom_sf"/>
</dbReference>
<feature type="domain" description="CBS" evidence="10">
    <location>
        <begin position="207"/>
        <end position="265"/>
    </location>
</feature>
<feature type="transmembrane region" description="Helical" evidence="9">
    <location>
        <begin position="291"/>
        <end position="309"/>
    </location>
</feature>
<evidence type="ECO:0000313" key="12">
    <source>
        <dbReference type="Proteomes" id="UP001314241"/>
    </source>
</evidence>
<evidence type="ECO:0000256" key="7">
    <source>
        <dbReference type="ARBA" id="ARBA00023136"/>
    </source>
</evidence>
<keyword evidence="9" id="KW-1003">Cell membrane</keyword>
<keyword evidence="7 9" id="KW-0472">Membrane</keyword>
<keyword evidence="3 9" id="KW-0813">Transport</keyword>
<comment type="caution">
    <text evidence="11">The sequence shown here is derived from an EMBL/GenBank/DDBJ whole genome shotgun (WGS) entry which is preliminary data.</text>
</comment>
<accession>A0ABP0EN22</accession>